<keyword evidence="8" id="KW-1185">Reference proteome</keyword>
<gene>
    <name evidence="7" type="ORF">NMN56_027685</name>
</gene>
<dbReference type="InterPro" id="IPR036271">
    <property type="entry name" value="Tet_transcr_reg_TetR-rel_C_sf"/>
</dbReference>
<evidence type="ECO:0000256" key="5">
    <source>
        <dbReference type="PROSITE-ProRule" id="PRU00335"/>
    </source>
</evidence>
<dbReference type="Pfam" id="PF00440">
    <property type="entry name" value="TetR_N"/>
    <property type="match status" value="1"/>
</dbReference>
<dbReference type="PANTHER" id="PTHR30055">
    <property type="entry name" value="HTH-TYPE TRANSCRIPTIONAL REGULATOR RUTR"/>
    <property type="match status" value="1"/>
</dbReference>
<dbReference type="InterPro" id="IPR001647">
    <property type="entry name" value="HTH_TetR"/>
</dbReference>
<dbReference type="EMBL" id="JANCPR020000031">
    <property type="protein sequence ID" value="MDJ1135667.1"/>
    <property type="molecule type" value="Genomic_DNA"/>
</dbReference>
<evidence type="ECO:0000256" key="1">
    <source>
        <dbReference type="ARBA" id="ARBA00022491"/>
    </source>
</evidence>
<evidence type="ECO:0000259" key="6">
    <source>
        <dbReference type="PROSITE" id="PS50977"/>
    </source>
</evidence>
<protein>
    <submittedName>
        <fullName evidence="7">TetR/AcrR family transcriptional regulator C-terminal domain-containing protein</fullName>
    </submittedName>
</protein>
<keyword evidence="4" id="KW-0804">Transcription</keyword>
<keyword evidence="3 5" id="KW-0238">DNA-binding</keyword>
<comment type="caution">
    <text evidence="7">The sequence shown here is derived from an EMBL/GenBank/DDBJ whole genome shotgun (WGS) entry which is preliminary data.</text>
</comment>
<organism evidence="7 8">
    <name type="scientific">Streptomyces iconiensis</name>
    <dbReference type="NCBI Taxonomy" id="1384038"/>
    <lineage>
        <taxon>Bacteria</taxon>
        <taxon>Bacillati</taxon>
        <taxon>Actinomycetota</taxon>
        <taxon>Actinomycetes</taxon>
        <taxon>Kitasatosporales</taxon>
        <taxon>Streptomycetaceae</taxon>
        <taxon>Streptomyces</taxon>
    </lineage>
</organism>
<dbReference type="Proteomes" id="UP001214441">
    <property type="component" value="Unassembled WGS sequence"/>
</dbReference>
<evidence type="ECO:0000256" key="3">
    <source>
        <dbReference type="ARBA" id="ARBA00023125"/>
    </source>
</evidence>
<dbReference type="RefSeq" id="WP_274046354.1">
    <property type="nucleotide sequence ID" value="NZ_JANCPR020000031.1"/>
</dbReference>
<dbReference type="InterPro" id="IPR050109">
    <property type="entry name" value="HTH-type_TetR-like_transc_reg"/>
</dbReference>
<dbReference type="InterPro" id="IPR003012">
    <property type="entry name" value="Tet_transcr_reg_TetR"/>
</dbReference>
<dbReference type="PANTHER" id="PTHR30055:SF151">
    <property type="entry name" value="TRANSCRIPTIONAL REGULATORY PROTEIN"/>
    <property type="match status" value="1"/>
</dbReference>
<dbReference type="Gene3D" id="1.10.10.60">
    <property type="entry name" value="Homeodomain-like"/>
    <property type="match status" value="1"/>
</dbReference>
<dbReference type="Gene3D" id="1.10.357.10">
    <property type="entry name" value="Tetracycline Repressor, domain 2"/>
    <property type="match status" value="1"/>
</dbReference>
<evidence type="ECO:0000313" key="7">
    <source>
        <dbReference type="EMBL" id="MDJ1135667.1"/>
    </source>
</evidence>
<dbReference type="PRINTS" id="PR00400">
    <property type="entry name" value="TETREPRESSOR"/>
</dbReference>
<evidence type="ECO:0000256" key="2">
    <source>
        <dbReference type="ARBA" id="ARBA00023015"/>
    </source>
</evidence>
<dbReference type="SUPFAM" id="SSF46689">
    <property type="entry name" value="Homeodomain-like"/>
    <property type="match status" value="1"/>
</dbReference>
<feature type="DNA-binding region" description="H-T-H motif" evidence="5">
    <location>
        <begin position="38"/>
        <end position="57"/>
    </location>
</feature>
<dbReference type="SUPFAM" id="SSF48498">
    <property type="entry name" value="Tetracyclin repressor-like, C-terminal domain"/>
    <property type="match status" value="1"/>
</dbReference>
<sequence>MSSAGEKRQARGGTPLRAETVARTALALVNTGGLESLTMRKLVGVLGVQPPALYRLFGGKRDLLDEMAETVLAGVPDRVRLDQDADWAERVEALAHAVRECLLAQRDGARIVGGSYAAKGHARTFTLAATMVETMMDAGFPAESALWPCTTIFSFILGETLEQQGAADAGGESAVAARISEHPSLPAVTADRFLDFDARFEFGLRVLLDGLRAALAAGE</sequence>
<dbReference type="InterPro" id="IPR009057">
    <property type="entry name" value="Homeodomain-like_sf"/>
</dbReference>
<feature type="domain" description="HTH tetR-type" evidence="6">
    <location>
        <begin position="15"/>
        <end position="75"/>
    </location>
</feature>
<dbReference type="PROSITE" id="PS50977">
    <property type="entry name" value="HTH_TETR_2"/>
    <property type="match status" value="1"/>
</dbReference>
<evidence type="ECO:0000256" key="4">
    <source>
        <dbReference type="ARBA" id="ARBA00023163"/>
    </source>
</evidence>
<keyword evidence="1" id="KW-0678">Repressor</keyword>
<accession>A0ABT7A2X2</accession>
<proteinExistence type="predicted"/>
<reference evidence="7 8" key="1">
    <citation type="submission" date="2023-05" db="EMBL/GenBank/DDBJ databases">
        <title>Streptantibioticus silvisoli sp. nov., acidotolerant actinomycetes 1 from pine litter.</title>
        <authorList>
            <person name="Swiecimska M."/>
            <person name="Golinska P."/>
            <person name="Sangal V."/>
            <person name="Wachnowicz B."/>
            <person name="Goodfellow M."/>
        </authorList>
    </citation>
    <scope>NUCLEOTIDE SEQUENCE [LARGE SCALE GENOMIC DNA]</scope>
    <source>
        <strain evidence="7 8">DSM 42109</strain>
    </source>
</reference>
<name>A0ABT7A2X2_9ACTN</name>
<keyword evidence="2" id="KW-0805">Transcription regulation</keyword>
<evidence type="ECO:0000313" key="8">
    <source>
        <dbReference type="Proteomes" id="UP001214441"/>
    </source>
</evidence>
<dbReference type="Pfam" id="PF02909">
    <property type="entry name" value="TetR_C_1"/>
    <property type="match status" value="1"/>
</dbReference>
<dbReference type="InterPro" id="IPR004111">
    <property type="entry name" value="Repressor_TetR_C"/>
</dbReference>